<gene>
    <name evidence="14" type="primary">serA_1</name>
    <name evidence="14" type="ORF">SV7mr_08560</name>
</gene>
<evidence type="ECO:0000313" key="15">
    <source>
        <dbReference type="Proteomes" id="UP000315003"/>
    </source>
</evidence>
<dbReference type="Pfam" id="PF02826">
    <property type="entry name" value="2-Hacid_dh_C"/>
    <property type="match status" value="1"/>
</dbReference>
<accession>A0A517SQG8</accession>
<comment type="similarity">
    <text evidence="3 12">Belongs to the D-isomer specific 2-hydroxyacid dehydrogenase family.</text>
</comment>
<dbReference type="OrthoDB" id="277029at2"/>
<comment type="catalytic activity">
    <reaction evidence="11">
        <text>(2R)-3-phosphoglycerate + NAD(+) = 3-phosphooxypyruvate + NADH + H(+)</text>
        <dbReference type="Rhea" id="RHEA:12641"/>
        <dbReference type="ChEBI" id="CHEBI:15378"/>
        <dbReference type="ChEBI" id="CHEBI:18110"/>
        <dbReference type="ChEBI" id="CHEBI:57540"/>
        <dbReference type="ChEBI" id="CHEBI:57945"/>
        <dbReference type="ChEBI" id="CHEBI:58272"/>
        <dbReference type="EC" id="1.1.1.95"/>
    </reaction>
</comment>
<dbReference type="PANTHER" id="PTHR42938">
    <property type="entry name" value="FORMATE DEHYDROGENASE 1"/>
    <property type="match status" value="1"/>
</dbReference>
<dbReference type="Gene3D" id="3.40.50.720">
    <property type="entry name" value="NAD(P)-binding Rossmann-like Domain"/>
    <property type="match status" value="2"/>
</dbReference>
<protein>
    <recommendedName>
        <fullName evidence="6">D-3-phosphoglycerate dehydrogenase</fullName>
        <ecNumber evidence="4">1.1.1.399</ecNumber>
        <ecNumber evidence="5">1.1.1.95</ecNumber>
    </recommendedName>
    <alternativeName>
        <fullName evidence="9">2-oxoglutarate reductase</fullName>
    </alternativeName>
</protein>
<feature type="domain" description="ACT" evidence="13">
    <location>
        <begin position="319"/>
        <end position="390"/>
    </location>
</feature>
<dbReference type="CDD" id="cd12174">
    <property type="entry name" value="PGDH_like_3"/>
    <property type="match status" value="1"/>
</dbReference>
<dbReference type="InterPro" id="IPR006139">
    <property type="entry name" value="D-isomer_2_OHA_DH_cat_dom"/>
</dbReference>
<dbReference type="PROSITE" id="PS00671">
    <property type="entry name" value="D_2_HYDROXYACID_DH_3"/>
    <property type="match status" value="1"/>
</dbReference>
<comment type="catalytic activity">
    <reaction evidence="10">
        <text>(R)-2-hydroxyglutarate + NAD(+) = 2-oxoglutarate + NADH + H(+)</text>
        <dbReference type="Rhea" id="RHEA:49612"/>
        <dbReference type="ChEBI" id="CHEBI:15378"/>
        <dbReference type="ChEBI" id="CHEBI:15801"/>
        <dbReference type="ChEBI" id="CHEBI:16810"/>
        <dbReference type="ChEBI" id="CHEBI:57540"/>
        <dbReference type="ChEBI" id="CHEBI:57945"/>
        <dbReference type="EC" id="1.1.1.399"/>
    </reaction>
</comment>
<evidence type="ECO:0000256" key="4">
    <source>
        <dbReference type="ARBA" id="ARBA00013001"/>
    </source>
</evidence>
<keyword evidence="7 12" id="KW-0560">Oxidoreductase</keyword>
<dbReference type="EC" id="1.1.1.95" evidence="5"/>
<dbReference type="SUPFAM" id="SSF55021">
    <property type="entry name" value="ACT-like"/>
    <property type="match status" value="1"/>
</dbReference>
<dbReference type="RefSeq" id="WP_145269475.1">
    <property type="nucleotide sequence ID" value="NZ_CP036272.1"/>
</dbReference>
<dbReference type="EMBL" id="CP036272">
    <property type="protein sequence ID" value="QDT58366.1"/>
    <property type="molecule type" value="Genomic_DNA"/>
</dbReference>
<dbReference type="PROSITE" id="PS51671">
    <property type="entry name" value="ACT"/>
    <property type="match status" value="1"/>
</dbReference>
<dbReference type="InterPro" id="IPR006140">
    <property type="entry name" value="D-isomer_DH_NAD-bd"/>
</dbReference>
<dbReference type="InterPro" id="IPR036291">
    <property type="entry name" value="NAD(P)-bd_dom_sf"/>
</dbReference>
<evidence type="ECO:0000256" key="9">
    <source>
        <dbReference type="ARBA" id="ARBA00030455"/>
    </source>
</evidence>
<dbReference type="Pfam" id="PF00389">
    <property type="entry name" value="2-Hacid_dh"/>
    <property type="match status" value="1"/>
</dbReference>
<dbReference type="InterPro" id="IPR002912">
    <property type="entry name" value="ACT_dom"/>
</dbReference>
<dbReference type="UniPathway" id="UPA00135">
    <property type="reaction ID" value="UER00196"/>
</dbReference>
<keyword evidence="8" id="KW-0520">NAD</keyword>
<dbReference type="InterPro" id="IPR029753">
    <property type="entry name" value="D-isomer_DH_CS"/>
</dbReference>
<dbReference type="InterPro" id="IPR029752">
    <property type="entry name" value="D-isomer_DH_CS1"/>
</dbReference>
<evidence type="ECO:0000256" key="6">
    <source>
        <dbReference type="ARBA" id="ARBA00021582"/>
    </source>
</evidence>
<organism evidence="14 15">
    <name type="scientific">Stieleria bergensis</name>
    <dbReference type="NCBI Taxonomy" id="2528025"/>
    <lineage>
        <taxon>Bacteria</taxon>
        <taxon>Pseudomonadati</taxon>
        <taxon>Planctomycetota</taxon>
        <taxon>Planctomycetia</taxon>
        <taxon>Pirellulales</taxon>
        <taxon>Pirellulaceae</taxon>
        <taxon>Stieleria</taxon>
    </lineage>
</organism>
<comment type="function">
    <text evidence="1">Catalyzes the reversible oxidation of 3-phospho-D-glycerate to 3-phosphonooxypyruvate, the first step of the phosphorylated L-serine biosynthesis pathway. Also catalyzes the reversible oxidation of 2-hydroxyglutarate to 2-oxoglutarate.</text>
</comment>
<dbReference type="SUPFAM" id="SSF51735">
    <property type="entry name" value="NAD(P)-binding Rossmann-fold domains"/>
    <property type="match status" value="1"/>
</dbReference>
<reference evidence="14 15" key="1">
    <citation type="submission" date="2019-02" db="EMBL/GenBank/DDBJ databases">
        <title>Deep-cultivation of Planctomycetes and their phenomic and genomic characterization uncovers novel biology.</title>
        <authorList>
            <person name="Wiegand S."/>
            <person name="Jogler M."/>
            <person name="Boedeker C."/>
            <person name="Pinto D."/>
            <person name="Vollmers J."/>
            <person name="Rivas-Marin E."/>
            <person name="Kohn T."/>
            <person name="Peeters S.H."/>
            <person name="Heuer A."/>
            <person name="Rast P."/>
            <person name="Oberbeckmann S."/>
            <person name="Bunk B."/>
            <person name="Jeske O."/>
            <person name="Meyerdierks A."/>
            <person name="Storesund J.E."/>
            <person name="Kallscheuer N."/>
            <person name="Luecker S."/>
            <person name="Lage O.M."/>
            <person name="Pohl T."/>
            <person name="Merkel B.J."/>
            <person name="Hornburger P."/>
            <person name="Mueller R.-W."/>
            <person name="Bruemmer F."/>
            <person name="Labrenz M."/>
            <person name="Spormann A.M."/>
            <person name="Op den Camp H."/>
            <person name="Overmann J."/>
            <person name="Amann R."/>
            <person name="Jetten M.S.M."/>
            <person name="Mascher T."/>
            <person name="Medema M.H."/>
            <person name="Devos D.P."/>
            <person name="Kaster A.-K."/>
            <person name="Ovreas L."/>
            <person name="Rohde M."/>
            <person name="Galperin M.Y."/>
            <person name="Jogler C."/>
        </authorList>
    </citation>
    <scope>NUCLEOTIDE SEQUENCE [LARGE SCALE GENOMIC DNA]</scope>
    <source>
        <strain evidence="14 15">SV_7m_r</strain>
    </source>
</reference>
<evidence type="ECO:0000256" key="5">
    <source>
        <dbReference type="ARBA" id="ARBA00013143"/>
    </source>
</evidence>
<evidence type="ECO:0000256" key="8">
    <source>
        <dbReference type="ARBA" id="ARBA00023027"/>
    </source>
</evidence>
<sequence>MYRILTLNNISVKGLSRLPRESYEISSESSQPDAVLLRSFKMHEMEIPETVKAIGRAGAGVNNIPVDKMSERGVPVFNAPGANANAVKELVLAGLLMASRNIFPAMQFAQTLEGDDATISTAVESGKKNYVGREIHSKTLGVIGLGAIGLRVANAASALGMKVVGYDPLISVENAWRLSRNIEQAVSLDHLFSQCDAVTVHVPLIEPTKGLVSKERIESMNDGAVIVNLARGGICDDEAVLAALDSGKLSGYVIDFPNGALLNHPKVISFPHLGASTGEAEENCAIMVADQIKEFLEDGIVRNSVNFPEVVAPRGSGDRVTLAHKNVPNMVGQISTALANAGLNIAELVNKSRGDYAYTIIDLDGSVDPAALEPLSSIEGILAVRHLTGK</sequence>
<dbReference type="Proteomes" id="UP000315003">
    <property type="component" value="Chromosome"/>
</dbReference>
<dbReference type="PANTHER" id="PTHR42938:SF47">
    <property type="entry name" value="HYDROXYPYRUVATE REDUCTASE"/>
    <property type="match status" value="1"/>
</dbReference>
<evidence type="ECO:0000256" key="3">
    <source>
        <dbReference type="ARBA" id="ARBA00005854"/>
    </source>
</evidence>
<evidence type="ECO:0000256" key="1">
    <source>
        <dbReference type="ARBA" id="ARBA00003800"/>
    </source>
</evidence>
<dbReference type="SUPFAM" id="SSF52283">
    <property type="entry name" value="Formate/glycerate dehydrogenase catalytic domain-like"/>
    <property type="match status" value="1"/>
</dbReference>
<evidence type="ECO:0000313" key="14">
    <source>
        <dbReference type="EMBL" id="QDT58366.1"/>
    </source>
</evidence>
<dbReference type="Gene3D" id="3.30.70.260">
    <property type="match status" value="1"/>
</dbReference>
<evidence type="ECO:0000256" key="7">
    <source>
        <dbReference type="ARBA" id="ARBA00023002"/>
    </source>
</evidence>
<dbReference type="GO" id="GO:0051287">
    <property type="term" value="F:NAD binding"/>
    <property type="evidence" value="ECO:0007669"/>
    <property type="project" value="InterPro"/>
</dbReference>
<evidence type="ECO:0000256" key="10">
    <source>
        <dbReference type="ARBA" id="ARBA00048126"/>
    </source>
</evidence>
<comment type="pathway">
    <text evidence="2">Amino-acid biosynthesis; L-serine biosynthesis; L-serine from 3-phospho-D-glycerate: step 1/3.</text>
</comment>
<dbReference type="PROSITE" id="PS00670">
    <property type="entry name" value="D_2_HYDROXYACID_DH_2"/>
    <property type="match status" value="1"/>
</dbReference>
<dbReference type="GO" id="GO:0004617">
    <property type="term" value="F:phosphoglycerate dehydrogenase activity"/>
    <property type="evidence" value="ECO:0007669"/>
    <property type="project" value="UniProtKB-EC"/>
</dbReference>
<evidence type="ECO:0000259" key="13">
    <source>
        <dbReference type="PROSITE" id="PS51671"/>
    </source>
</evidence>
<name>A0A517SQG8_9BACT</name>
<dbReference type="InterPro" id="IPR045865">
    <property type="entry name" value="ACT-like_dom_sf"/>
</dbReference>
<keyword evidence="15" id="KW-1185">Reference proteome</keyword>
<evidence type="ECO:0000256" key="12">
    <source>
        <dbReference type="RuleBase" id="RU003719"/>
    </source>
</evidence>
<dbReference type="PROSITE" id="PS00065">
    <property type="entry name" value="D_2_HYDROXYACID_DH_1"/>
    <property type="match status" value="1"/>
</dbReference>
<dbReference type="EC" id="1.1.1.399" evidence="4"/>
<proteinExistence type="inferred from homology"/>
<evidence type="ECO:0000256" key="11">
    <source>
        <dbReference type="ARBA" id="ARBA00048731"/>
    </source>
</evidence>
<dbReference type="AlphaFoldDB" id="A0A517SQG8"/>
<evidence type="ECO:0000256" key="2">
    <source>
        <dbReference type="ARBA" id="ARBA00005216"/>
    </source>
</evidence>
<dbReference type="CDD" id="cd04901">
    <property type="entry name" value="ACT_3PGDH"/>
    <property type="match status" value="1"/>
</dbReference>